<name>A0A1I5J898_9ACTN</name>
<dbReference type="InterPro" id="IPR000086">
    <property type="entry name" value="NUDIX_hydrolase_dom"/>
</dbReference>
<dbReference type="GeneID" id="99655413"/>
<dbReference type="PANTHER" id="PTHR43046">
    <property type="entry name" value="GDP-MANNOSE MANNOSYL HYDROLASE"/>
    <property type="match status" value="1"/>
</dbReference>
<accession>A0A1I5J898</accession>
<gene>
    <name evidence="6" type="ORF">SAMN04489713_108371</name>
</gene>
<proteinExistence type="inferred from homology"/>
<dbReference type="AlphaFoldDB" id="A0A1I5J898"/>
<protein>
    <submittedName>
        <fullName evidence="6">ADP-ribose pyrophosphatase YjhB, NUDIX family</fullName>
    </submittedName>
</protein>
<evidence type="ECO:0000256" key="4">
    <source>
        <dbReference type="RuleBase" id="RU003476"/>
    </source>
</evidence>
<dbReference type="Proteomes" id="UP000183413">
    <property type="component" value="Unassembled WGS sequence"/>
</dbReference>
<dbReference type="STRING" id="1993.SAMN04489713_108371"/>
<comment type="similarity">
    <text evidence="2 4">Belongs to the Nudix hydrolase family.</text>
</comment>
<dbReference type="GO" id="GO:0016787">
    <property type="term" value="F:hydrolase activity"/>
    <property type="evidence" value="ECO:0007669"/>
    <property type="project" value="UniProtKB-KW"/>
</dbReference>
<dbReference type="Pfam" id="PF00293">
    <property type="entry name" value="NUDIX"/>
    <property type="match status" value="1"/>
</dbReference>
<evidence type="ECO:0000256" key="1">
    <source>
        <dbReference type="ARBA" id="ARBA00001946"/>
    </source>
</evidence>
<dbReference type="PROSITE" id="PS00893">
    <property type="entry name" value="NUDIX_BOX"/>
    <property type="match status" value="1"/>
</dbReference>
<dbReference type="InParanoid" id="A0A1I5J898"/>
<dbReference type="InterPro" id="IPR020084">
    <property type="entry name" value="NUDIX_hydrolase_CS"/>
</dbReference>
<evidence type="ECO:0000256" key="2">
    <source>
        <dbReference type="ARBA" id="ARBA00005582"/>
    </source>
</evidence>
<dbReference type="SUPFAM" id="SSF55811">
    <property type="entry name" value="Nudix"/>
    <property type="match status" value="1"/>
</dbReference>
<dbReference type="Gene3D" id="3.90.79.10">
    <property type="entry name" value="Nucleoside Triphosphate Pyrophosphohydrolase"/>
    <property type="match status" value="1"/>
</dbReference>
<dbReference type="PANTHER" id="PTHR43046:SF14">
    <property type="entry name" value="MUTT_NUDIX FAMILY PROTEIN"/>
    <property type="match status" value="1"/>
</dbReference>
<keyword evidence="7" id="KW-1185">Reference proteome</keyword>
<dbReference type="CDD" id="cd04673">
    <property type="entry name" value="NUDIX_ADPRase"/>
    <property type="match status" value="1"/>
</dbReference>
<keyword evidence="3 4" id="KW-0378">Hydrolase</keyword>
<evidence type="ECO:0000313" key="6">
    <source>
        <dbReference type="EMBL" id="SFO68803.1"/>
    </source>
</evidence>
<organism evidence="6 7">
    <name type="scientific">Actinomadura madurae</name>
    <dbReference type="NCBI Taxonomy" id="1993"/>
    <lineage>
        <taxon>Bacteria</taxon>
        <taxon>Bacillati</taxon>
        <taxon>Actinomycetota</taxon>
        <taxon>Actinomycetes</taxon>
        <taxon>Streptosporangiales</taxon>
        <taxon>Thermomonosporaceae</taxon>
        <taxon>Actinomadura</taxon>
    </lineage>
</organism>
<dbReference type="PROSITE" id="PS51462">
    <property type="entry name" value="NUDIX"/>
    <property type="match status" value="1"/>
</dbReference>
<dbReference type="eggNOG" id="COG1051">
    <property type="taxonomic scope" value="Bacteria"/>
</dbReference>
<evidence type="ECO:0000256" key="3">
    <source>
        <dbReference type="ARBA" id="ARBA00022801"/>
    </source>
</evidence>
<dbReference type="RefSeq" id="WP_024936179.1">
    <property type="nucleotide sequence ID" value="NZ_CP083237.1"/>
</dbReference>
<dbReference type="InterPro" id="IPR015797">
    <property type="entry name" value="NUDIX_hydrolase-like_dom_sf"/>
</dbReference>
<sequence length="129" mass="13563">MRVRCVGGIVRDGDGRLLLVQRGRPPGVGQWTIPGGRVEPGEDDHAAVVRELREETGLDVAVGALAGSVQRPGPGGVTYDIHDYMATVVGGTLRAGDDASDVRWTSADDLRDLPITPGLLDALALWGVL</sequence>
<reference evidence="6 7" key="1">
    <citation type="submission" date="2016-10" db="EMBL/GenBank/DDBJ databases">
        <authorList>
            <person name="de Groot N.N."/>
        </authorList>
    </citation>
    <scope>NUCLEOTIDE SEQUENCE [LARGE SCALE GENOMIC DNA]</scope>
    <source>
        <strain evidence="6 7">DSM 43067</strain>
    </source>
</reference>
<comment type="cofactor">
    <cofactor evidence="1">
        <name>Mg(2+)</name>
        <dbReference type="ChEBI" id="CHEBI:18420"/>
    </cofactor>
</comment>
<feature type="domain" description="Nudix hydrolase" evidence="5">
    <location>
        <begin position="1"/>
        <end position="129"/>
    </location>
</feature>
<dbReference type="PRINTS" id="PR00502">
    <property type="entry name" value="NUDIXFAMILY"/>
</dbReference>
<evidence type="ECO:0000313" key="7">
    <source>
        <dbReference type="Proteomes" id="UP000183413"/>
    </source>
</evidence>
<dbReference type="OrthoDB" id="9804442at2"/>
<dbReference type="EMBL" id="FOVH01000008">
    <property type="protein sequence ID" value="SFO68803.1"/>
    <property type="molecule type" value="Genomic_DNA"/>
</dbReference>
<dbReference type="InterPro" id="IPR020476">
    <property type="entry name" value="Nudix_hydrolase"/>
</dbReference>
<evidence type="ECO:0000259" key="5">
    <source>
        <dbReference type="PROSITE" id="PS51462"/>
    </source>
</evidence>